<comment type="caution">
    <text evidence="1">The sequence shown here is derived from an EMBL/GenBank/DDBJ whole genome shotgun (WGS) entry which is preliminary data.</text>
</comment>
<proteinExistence type="predicted"/>
<reference evidence="1" key="1">
    <citation type="journal article" date="2014" name="Front. Microbiol.">
        <title>High frequency of phylogenetically diverse reductive dehalogenase-homologous genes in deep subseafloor sedimentary metagenomes.</title>
        <authorList>
            <person name="Kawai M."/>
            <person name="Futagami T."/>
            <person name="Toyoda A."/>
            <person name="Takaki Y."/>
            <person name="Nishi S."/>
            <person name="Hori S."/>
            <person name="Arai W."/>
            <person name="Tsubouchi T."/>
            <person name="Morono Y."/>
            <person name="Uchiyama I."/>
            <person name="Ito T."/>
            <person name="Fujiyama A."/>
            <person name="Inagaki F."/>
            <person name="Takami H."/>
        </authorList>
    </citation>
    <scope>NUCLEOTIDE SEQUENCE</scope>
    <source>
        <strain evidence="1">Expedition CK06-06</strain>
    </source>
</reference>
<dbReference type="AlphaFoldDB" id="X1CWG7"/>
<sequence>SYGFPLLYFSLDYTGMLRGVIIAKEVTLSLAKTLAEKPIPLDTLLQYENEELKKAE</sequence>
<gene>
    <name evidence="1" type="ORF">S01H4_51172</name>
</gene>
<name>X1CWG7_9ZZZZ</name>
<accession>X1CWG7</accession>
<evidence type="ECO:0000313" key="1">
    <source>
        <dbReference type="EMBL" id="GAG97307.1"/>
    </source>
</evidence>
<organism evidence="1">
    <name type="scientific">marine sediment metagenome</name>
    <dbReference type="NCBI Taxonomy" id="412755"/>
    <lineage>
        <taxon>unclassified sequences</taxon>
        <taxon>metagenomes</taxon>
        <taxon>ecological metagenomes</taxon>
    </lineage>
</organism>
<dbReference type="EMBL" id="BART01029116">
    <property type="protein sequence ID" value="GAG97307.1"/>
    <property type="molecule type" value="Genomic_DNA"/>
</dbReference>
<protein>
    <submittedName>
        <fullName evidence="1">Uncharacterized protein</fullName>
    </submittedName>
</protein>
<feature type="non-terminal residue" evidence="1">
    <location>
        <position position="1"/>
    </location>
</feature>